<keyword evidence="3 5" id="KW-1133">Transmembrane helix</keyword>
<feature type="transmembrane region" description="Helical" evidence="5">
    <location>
        <begin position="459"/>
        <end position="476"/>
    </location>
</feature>
<evidence type="ECO:0000313" key="8">
    <source>
        <dbReference type="Proteomes" id="UP000248326"/>
    </source>
</evidence>
<evidence type="ECO:0000256" key="2">
    <source>
        <dbReference type="ARBA" id="ARBA00022692"/>
    </source>
</evidence>
<feature type="transmembrane region" description="Helical" evidence="5">
    <location>
        <begin position="59"/>
        <end position="78"/>
    </location>
</feature>
<feature type="transmembrane region" description="Helical" evidence="5">
    <location>
        <begin position="35"/>
        <end position="52"/>
    </location>
</feature>
<feature type="transmembrane region" description="Helical" evidence="5">
    <location>
        <begin position="12"/>
        <end position="29"/>
    </location>
</feature>
<evidence type="ECO:0000256" key="4">
    <source>
        <dbReference type="ARBA" id="ARBA00023136"/>
    </source>
</evidence>
<dbReference type="Pfam" id="PF04932">
    <property type="entry name" value="Wzy_C"/>
    <property type="match status" value="1"/>
</dbReference>
<evidence type="ECO:0000313" key="7">
    <source>
        <dbReference type="EMBL" id="PYE55733.1"/>
    </source>
</evidence>
<name>A0A318SM24_9DEIO</name>
<keyword evidence="4 5" id="KW-0472">Membrane</keyword>
<accession>A0A318SM24</accession>
<feature type="domain" description="O-antigen ligase-related" evidence="6">
    <location>
        <begin position="252"/>
        <end position="405"/>
    </location>
</feature>
<reference evidence="7 8" key="1">
    <citation type="submission" date="2018-06" db="EMBL/GenBank/DDBJ databases">
        <title>Genomic Encyclopedia of Type Strains, Phase IV (KMG-IV): sequencing the most valuable type-strain genomes for metagenomic binning, comparative biology and taxonomic classification.</title>
        <authorList>
            <person name="Goeker M."/>
        </authorList>
    </citation>
    <scope>NUCLEOTIDE SEQUENCE [LARGE SCALE GENOMIC DNA]</scope>
    <source>
        <strain evidence="7 8">DSM 18048</strain>
    </source>
</reference>
<dbReference type="InterPro" id="IPR007016">
    <property type="entry name" value="O-antigen_ligase-rel_domated"/>
</dbReference>
<feature type="transmembrane region" description="Helical" evidence="5">
    <location>
        <begin position="245"/>
        <end position="278"/>
    </location>
</feature>
<comment type="caution">
    <text evidence="7">The sequence shown here is derived from an EMBL/GenBank/DDBJ whole genome shotgun (WGS) entry which is preliminary data.</text>
</comment>
<dbReference type="RefSeq" id="WP_245900610.1">
    <property type="nucleotide sequence ID" value="NZ_QJSX01000002.1"/>
</dbReference>
<organism evidence="7 8">
    <name type="scientific">Deinococcus yavapaiensis KR-236</name>
    <dbReference type="NCBI Taxonomy" id="694435"/>
    <lineage>
        <taxon>Bacteria</taxon>
        <taxon>Thermotogati</taxon>
        <taxon>Deinococcota</taxon>
        <taxon>Deinococci</taxon>
        <taxon>Deinococcales</taxon>
        <taxon>Deinococcaceae</taxon>
        <taxon>Deinococcus</taxon>
    </lineage>
</organism>
<evidence type="ECO:0000259" key="6">
    <source>
        <dbReference type="Pfam" id="PF04932"/>
    </source>
</evidence>
<dbReference type="AlphaFoldDB" id="A0A318SM24"/>
<feature type="transmembrane region" description="Helical" evidence="5">
    <location>
        <begin position="145"/>
        <end position="163"/>
    </location>
</feature>
<evidence type="ECO:0000256" key="3">
    <source>
        <dbReference type="ARBA" id="ARBA00022989"/>
    </source>
</evidence>
<keyword evidence="7" id="KW-0436">Ligase</keyword>
<dbReference type="GO" id="GO:0016874">
    <property type="term" value="F:ligase activity"/>
    <property type="evidence" value="ECO:0007669"/>
    <property type="project" value="UniProtKB-KW"/>
</dbReference>
<dbReference type="GO" id="GO:0016020">
    <property type="term" value="C:membrane"/>
    <property type="evidence" value="ECO:0007669"/>
    <property type="project" value="UniProtKB-SubCell"/>
</dbReference>
<feature type="transmembrane region" description="Helical" evidence="5">
    <location>
        <begin position="432"/>
        <end position="453"/>
    </location>
</feature>
<keyword evidence="8" id="KW-1185">Reference proteome</keyword>
<feature type="transmembrane region" description="Helical" evidence="5">
    <location>
        <begin position="84"/>
        <end position="102"/>
    </location>
</feature>
<evidence type="ECO:0000256" key="5">
    <source>
        <dbReference type="SAM" id="Phobius"/>
    </source>
</evidence>
<dbReference type="EMBL" id="QJSX01000002">
    <property type="protein sequence ID" value="PYE55733.1"/>
    <property type="molecule type" value="Genomic_DNA"/>
</dbReference>
<feature type="transmembrane region" description="Helical" evidence="5">
    <location>
        <begin position="401"/>
        <end position="420"/>
    </location>
</feature>
<feature type="transmembrane region" description="Helical" evidence="5">
    <location>
        <begin position="114"/>
        <end position="133"/>
    </location>
</feature>
<keyword evidence="2 5" id="KW-0812">Transmembrane</keyword>
<comment type="subcellular location">
    <subcellularLocation>
        <location evidence="1">Membrane</location>
        <topology evidence="1">Multi-pass membrane protein</topology>
    </subcellularLocation>
</comment>
<proteinExistence type="predicted"/>
<dbReference type="Proteomes" id="UP000248326">
    <property type="component" value="Unassembled WGS sequence"/>
</dbReference>
<evidence type="ECO:0000256" key="1">
    <source>
        <dbReference type="ARBA" id="ARBA00004141"/>
    </source>
</evidence>
<protein>
    <submittedName>
        <fullName evidence="7">O-antigen ligase-like membrane protein</fullName>
    </submittedName>
</protein>
<gene>
    <name evidence="7" type="ORF">DES52_10296</name>
</gene>
<feature type="transmembrane region" description="Helical" evidence="5">
    <location>
        <begin position="175"/>
        <end position="195"/>
    </location>
</feature>
<sequence length="493" mass="53395">MTRATLSLKRLDARWIVVIAATILGLAAVRWPVPAAAVCVALIGAAIVALVWSRLPSVALTLVGVCLVGYAFLGRGFAYVGVPPLFIGEISLGLGLLALWRVGRVHLVRTRPLLFALGVFLLIGLLNTVPYVGQYGINALRDAAAWLYGLFAIVVATLVLQLGRFEGALRAFTRLLPWFLALGPLGLVLFRLAGNAIPSWPMSGTPILAPKGGDIAVHLAGIGAFLLLGLHRAYATKLGTAGREWLWWALWLIGCLSTFTGRAALVTVAVGVLVVMLVRPGRAWLKPLYLSLVLLTCGVAFDMKVNLGVDREVSVQGLLLNVESLRSNTGTDTRDGSRTWRLEWWNDIVNYTVFGPYFWTGKGYGINLADADGFQVTQDSSLRNPHSGHLMFLARSGVPGFVAWVGLQIAFAVSLVLAALRARRAGQLRWASINVFLLAYWAAFLTNAAFDVYLEGPQGGIWFWSVFGFGLAALELQRRSAWWNAATSERTGA</sequence>
<feature type="transmembrane region" description="Helical" evidence="5">
    <location>
        <begin position="215"/>
        <end position="233"/>
    </location>
</feature>